<dbReference type="PRINTS" id="PR01366">
    <property type="entry name" value="ROYALJELLY"/>
</dbReference>
<keyword evidence="6" id="KW-1185">Reference proteome</keyword>
<dbReference type="FunCoup" id="A0A1W4XHZ1">
    <property type="interactions" value="40"/>
</dbReference>
<comment type="subcellular location">
    <subcellularLocation>
        <location evidence="1">Secreted</location>
    </subcellularLocation>
</comment>
<dbReference type="PANTHER" id="PTHR10009">
    <property type="entry name" value="PROTEIN YELLOW-RELATED"/>
    <property type="match status" value="1"/>
</dbReference>
<dbReference type="CTD" id="115887591"/>
<gene>
    <name evidence="7" type="primary">LOC108741682</name>
</gene>
<dbReference type="Pfam" id="PF03022">
    <property type="entry name" value="MRJP"/>
    <property type="match status" value="1"/>
</dbReference>
<feature type="signal peptide" evidence="5">
    <location>
        <begin position="1"/>
        <end position="18"/>
    </location>
</feature>
<feature type="chain" id="PRO_5010712689" evidence="5">
    <location>
        <begin position="19"/>
        <end position="434"/>
    </location>
</feature>
<sequence>MLIRSVFLVVTVLPLVWSLGLREEFTWTRINYVMFSSRYNVGRKLNNLGENTEIVFPSDDPVSGVGSELNQNDDYIYENNIPMGANRWEDKLFITVPRRRNGVPSTLNYVSINSRNRHNVPLIPYPDAESNMLRNDGTNGIVSVYRVAVDVCDRLWMVDTGTIELPGNITHVQPPSILIFDLKTDRLIRKYVLKERDYTSSSTLADVTIDVTRSDCTNAYAYIPDVGGYGMIVYSFHENDSWRVTHNYFYLEPIAGEMSIGGFKFQWNDGIFSIALGSLRKDGFRTAYFHSMAGISIYAVSTRILRNKQLATRSYHGDDFKVVGRRELGYQSSSSALYQSNGVLFLGLVNKNALGCIKTGQRLMADPVTVGIVQRDDNKMIYPCDVKIYKNDVILLTNTMPVFLYGNLDYSQVNFRVWMENVDKALEGTGCLKR</sequence>
<dbReference type="InParanoid" id="A0A1W4XHZ1"/>
<dbReference type="KEGG" id="apln:108741682"/>
<dbReference type="Proteomes" id="UP000192223">
    <property type="component" value="Unplaced"/>
</dbReference>
<protein>
    <submittedName>
        <fullName evidence="7">L-dopachrome tautomerase yellow-f2</fullName>
    </submittedName>
</protein>
<dbReference type="GO" id="GO:0005576">
    <property type="term" value="C:extracellular region"/>
    <property type="evidence" value="ECO:0007669"/>
    <property type="project" value="UniProtKB-SubCell"/>
</dbReference>
<name>A0A1W4XHZ1_AGRPL</name>
<dbReference type="AlphaFoldDB" id="A0A1W4XHZ1"/>
<dbReference type="RefSeq" id="XP_018332063.1">
    <property type="nucleotide sequence ID" value="XM_018476561.2"/>
</dbReference>
<evidence type="ECO:0000313" key="7">
    <source>
        <dbReference type="RefSeq" id="XP_018332063.1"/>
    </source>
</evidence>
<reference evidence="7" key="1">
    <citation type="submission" date="2025-08" db="UniProtKB">
        <authorList>
            <consortium name="RefSeq"/>
        </authorList>
    </citation>
    <scope>IDENTIFICATION</scope>
    <source>
        <tissue evidence="7">Entire body</tissue>
    </source>
</reference>
<evidence type="ECO:0000256" key="2">
    <source>
        <dbReference type="ARBA" id="ARBA00009127"/>
    </source>
</evidence>
<organism evidence="6 7">
    <name type="scientific">Agrilus planipennis</name>
    <name type="common">Emerald ash borer</name>
    <name type="synonym">Agrilus marcopoli</name>
    <dbReference type="NCBI Taxonomy" id="224129"/>
    <lineage>
        <taxon>Eukaryota</taxon>
        <taxon>Metazoa</taxon>
        <taxon>Ecdysozoa</taxon>
        <taxon>Arthropoda</taxon>
        <taxon>Hexapoda</taxon>
        <taxon>Insecta</taxon>
        <taxon>Pterygota</taxon>
        <taxon>Neoptera</taxon>
        <taxon>Endopterygota</taxon>
        <taxon>Coleoptera</taxon>
        <taxon>Polyphaga</taxon>
        <taxon>Elateriformia</taxon>
        <taxon>Buprestoidea</taxon>
        <taxon>Buprestidae</taxon>
        <taxon>Agrilinae</taxon>
        <taxon>Agrilus</taxon>
    </lineage>
</organism>
<keyword evidence="4 5" id="KW-0732">Signal</keyword>
<keyword evidence="3" id="KW-0964">Secreted</keyword>
<dbReference type="InterPro" id="IPR017996">
    <property type="entry name" value="MRJP/yellow-related"/>
</dbReference>
<comment type="similarity">
    <text evidence="2">Belongs to the major royal jelly protein family.</text>
</comment>
<dbReference type="GeneID" id="108741682"/>
<dbReference type="InterPro" id="IPR011042">
    <property type="entry name" value="6-blade_b-propeller_TolB-like"/>
</dbReference>
<evidence type="ECO:0000256" key="5">
    <source>
        <dbReference type="SAM" id="SignalP"/>
    </source>
</evidence>
<dbReference type="PANTHER" id="PTHR10009:SF11">
    <property type="entry name" value="RH54244P"/>
    <property type="match status" value="1"/>
</dbReference>
<evidence type="ECO:0000313" key="6">
    <source>
        <dbReference type="Proteomes" id="UP000192223"/>
    </source>
</evidence>
<accession>A0A1W4XHZ1</accession>
<evidence type="ECO:0000256" key="4">
    <source>
        <dbReference type="ARBA" id="ARBA00022729"/>
    </source>
</evidence>
<evidence type="ECO:0000256" key="3">
    <source>
        <dbReference type="ARBA" id="ARBA00022525"/>
    </source>
</evidence>
<dbReference type="Gene3D" id="2.120.10.30">
    <property type="entry name" value="TolB, C-terminal domain"/>
    <property type="match status" value="1"/>
</dbReference>
<dbReference type="OrthoDB" id="7776143at2759"/>
<evidence type="ECO:0000256" key="1">
    <source>
        <dbReference type="ARBA" id="ARBA00004613"/>
    </source>
</evidence>
<dbReference type="STRING" id="224129.A0A1W4XHZ1"/>
<proteinExistence type="inferred from homology"/>